<feature type="domain" description="C3H1-type" evidence="6">
    <location>
        <begin position="66"/>
        <end position="94"/>
    </location>
</feature>
<feature type="compositionally biased region" description="Polar residues" evidence="5">
    <location>
        <begin position="218"/>
        <end position="229"/>
    </location>
</feature>
<evidence type="ECO:0000256" key="3">
    <source>
        <dbReference type="ARBA" id="ARBA00022833"/>
    </source>
</evidence>
<dbReference type="AlphaFoldDB" id="A0A5J5EUV9"/>
<evidence type="ECO:0000313" key="7">
    <source>
        <dbReference type="EMBL" id="KAA8903017.1"/>
    </source>
</evidence>
<proteinExistence type="predicted"/>
<name>A0A5J5EUV9_9PEZI</name>
<feature type="domain" description="C3H1-type" evidence="6">
    <location>
        <begin position="151"/>
        <end position="179"/>
    </location>
</feature>
<feature type="zinc finger region" description="C3H1-type" evidence="4">
    <location>
        <begin position="151"/>
        <end position="179"/>
    </location>
</feature>
<dbReference type="InterPro" id="IPR000571">
    <property type="entry name" value="Znf_CCCH"/>
</dbReference>
<dbReference type="Proteomes" id="UP000326924">
    <property type="component" value="Unassembled WGS sequence"/>
</dbReference>
<dbReference type="GO" id="GO:0008270">
    <property type="term" value="F:zinc ion binding"/>
    <property type="evidence" value="ECO:0007669"/>
    <property type="project" value="UniProtKB-KW"/>
</dbReference>
<accession>A0A5J5EUV9</accession>
<feature type="compositionally biased region" description="Basic and acidic residues" evidence="5">
    <location>
        <begin position="201"/>
        <end position="217"/>
    </location>
</feature>
<dbReference type="OrthoDB" id="5355510at2759"/>
<comment type="caution">
    <text evidence="7">The sequence shown here is derived from an EMBL/GenBank/DDBJ whole genome shotgun (WGS) entry which is preliminary data.</text>
</comment>
<gene>
    <name evidence="7" type="ORF">FN846DRAFT_69864</name>
</gene>
<keyword evidence="1 4" id="KW-0479">Metal-binding</keyword>
<dbReference type="PROSITE" id="PS50103">
    <property type="entry name" value="ZF_C3H1"/>
    <property type="match status" value="2"/>
</dbReference>
<evidence type="ECO:0000259" key="6">
    <source>
        <dbReference type="PROSITE" id="PS50103"/>
    </source>
</evidence>
<evidence type="ECO:0000256" key="1">
    <source>
        <dbReference type="ARBA" id="ARBA00022723"/>
    </source>
</evidence>
<dbReference type="Gene3D" id="4.10.1000.10">
    <property type="entry name" value="Zinc finger, CCCH-type"/>
    <property type="match status" value="2"/>
</dbReference>
<keyword evidence="3 4" id="KW-0862">Zinc</keyword>
<organism evidence="7 8">
    <name type="scientific">Sphaerosporella brunnea</name>
    <dbReference type="NCBI Taxonomy" id="1250544"/>
    <lineage>
        <taxon>Eukaryota</taxon>
        <taxon>Fungi</taxon>
        <taxon>Dikarya</taxon>
        <taxon>Ascomycota</taxon>
        <taxon>Pezizomycotina</taxon>
        <taxon>Pezizomycetes</taxon>
        <taxon>Pezizales</taxon>
        <taxon>Pyronemataceae</taxon>
        <taxon>Sphaerosporella</taxon>
    </lineage>
</organism>
<keyword evidence="8" id="KW-1185">Reference proteome</keyword>
<evidence type="ECO:0000313" key="8">
    <source>
        <dbReference type="Proteomes" id="UP000326924"/>
    </source>
</evidence>
<evidence type="ECO:0000256" key="5">
    <source>
        <dbReference type="SAM" id="MobiDB-lite"/>
    </source>
</evidence>
<evidence type="ECO:0000256" key="2">
    <source>
        <dbReference type="ARBA" id="ARBA00022771"/>
    </source>
</evidence>
<feature type="zinc finger region" description="C3H1-type" evidence="4">
    <location>
        <begin position="66"/>
        <end position="94"/>
    </location>
</feature>
<evidence type="ECO:0000256" key="4">
    <source>
        <dbReference type="PROSITE-ProRule" id="PRU00723"/>
    </source>
</evidence>
<feature type="region of interest" description="Disordered" evidence="5">
    <location>
        <begin position="199"/>
        <end position="235"/>
    </location>
</feature>
<sequence length="235" mass="26139">MDPITLHYNHVLYSSDGSITPLIAANALPAKYFVVLPPNDLGSIVALQESSLCSKSIIDSAKKNDEVSTETCAYFRRREGCKRGPQCRFFHDGQNQQLRRRGTGEVTQRELARTDTAGSNVRITKGDESASSPVITCATPGRIQSRADPHRLIKTHCTYFLRFGECDYWPACKFSHDIQEGRTKVMRNSTYSWGRLGLATKKTDGPNEPHEAAEKTNDSGSEDCTSTEELITFVD</sequence>
<keyword evidence="2 4" id="KW-0863">Zinc-finger</keyword>
<dbReference type="InterPro" id="IPR036855">
    <property type="entry name" value="Znf_CCCH_sf"/>
</dbReference>
<dbReference type="InParanoid" id="A0A5J5EUV9"/>
<dbReference type="SMART" id="SM00356">
    <property type="entry name" value="ZnF_C3H1"/>
    <property type="match status" value="2"/>
</dbReference>
<reference evidence="7 8" key="1">
    <citation type="submission" date="2019-09" db="EMBL/GenBank/DDBJ databases">
        <title>Draft genome of the ectomycorrhizal ascomycete Sphaerosporella brunnea.</title>
        <authorList>
            <consortium name="DOE Joint Genome Institute"/>
            <person name="Benucci G.M."/>
            <person name="Marozzi G."/>
            <person name="Antonielli L."/>
            <person name="Sanchez S."/>
            <person name="Marco P."/>
            <person name="Wang X."/>
            <person name="Falini L.B."/>
            <person name="Barry K."/>
            <person name="Haridas S."/>
            <person name="Lipzen A."/>
            <person name="Labutti K."/>
            <person name="Grigoriev I.V."/>
            <person name="Murat C."/>
            <person name="Martin F."/>
            <person name="Albertini E."/>
            <person name="Donnini D."/>
            <person name="Bonito G."/>
        </authorList>
    </citation>
    <scope>NUCLEOTIDE SEQUENCE [LARGE SCALE GENOMIC DNA]</scope>
    <source>
        <strain evidence="7 8">Sb_GMNB300</strain>
    </source>
</reference>
<dbReference type="EMBL" id="VXIS01000123">
    <property type="protein sequence ID" value="KAA8903017.1"/>
    <property type="molecule type" value="Genomic_DNA"/>
</dbReference>
<protein>
    <recommendedName>
        <fullName evidence="6">C3H1-type domain-containing protein</fullName>
    </recommendedName>
</protein>
<dbReference type="SUPFAM" id="SSF90229">
    <property type="entry name" value="CCCH zinc finger"/>
    <property type="match status" value="2"/>
</dbReference>